<evidence type="ECO:0000313" key="3">
    <source>
        <dbReference type="Proteomes" id="UP000234323"/>
    </source>
</evidence>
<comment type="caution">
    <text evidence="2">The sequence shown here is derived from an EMBL/GenBank/DDBJ whole genome shotgun (WGS) entry which is preliminary data.</text>
</comment>
<keyword evidence="1" id="KW-1133">Transmembrane helix</keyword>
<evidence type="ECO:0000313" key="2">
    <source>
        <dbReference type="EMBL" id="PKY57376.1"/>
    </source>
</evidence>
<reference evidence="2 3" key="1">
    <citation type="submission" date="2015-10" db="EMBL/GenBank/DDBJ databases">
        <title>Genome analyses suggest a sexual origin of heterokaryosis in a supposedly ancient asexual fungus.</title>
        <authorList>
            <person name="Ropars J."/>
            <person name="Sedzielewska K."/>
            <person name="Noel J."/>
            <person name="Charron P."/>
            <person name="Farinelli L."/>
            <person name="Marton T."/>
            <person name="Kruger M."/>
            <person name="Pelin A."/>
            <person name="Brachmann A."/>
            <person name="Corradi N."/>
        </authorList>
    </citation>
    <scope>NUCLEOTIDE SEQUENCE [LARGE SCALE GENOMIC DNA]</scope>
    <source>
        <strain evidence="2 3">A4</strain>
    </source>
</reference>
<organism evidence="2 3">
    <name type="scientific">Rhizophagus irregularis</name>
    <dbReference type="NCBI Taxonomy" id="588596"/>
    <lineage>
        <taxon>Eukaryota</taxon>
        <taxon>Fungi</taxon>
        <taxon>Fungi incertae sedis</taxon>
        <taxon>Mucoromycota</taxon>
        <taxon>Glomeromycotina</taxon>
        <taxon>Glomeromycetes</taxon>
        <taxon>Glomerales</taxon>
        <taxon>Glomeraceae</taxon>
        <taxon>Rhizophagus</taxon>
    </lineage>
</organism>
<evidence type="ECO:0000256" key="1">
    <source>
        <dbReference type="SAM" id="Phobius"/>
    </source>
</evidence>
<keyword evidence="1" id="KW-0472">Membrane</keyword>
<name>A0A2I1HEQ6_9GLOM</name>
<feature type="transmembrane region" description="Helical" evidence="1">
    <location>
        <begin position="52"/>
        <end position="73"/>
    </location>
</feature>
<keyword evidence="3" id="KW-1185">Reference proteome</keyword>
<sequence length="101" mass="11392">MALSIIQVVPTKGGYQSFGFGLRTLTSQTLVGFLDVRVFFCRSASWYVGWECEFVLCVGSFFFAGIGWFWLWVLDLVSVPLSGSSLDFYTCMSHEATLFIF</sequence>
<dbReference type="EMBL" id="LLXI01002530">
    <property type="protein sequence ID" value="PKY57376.1"/>
    <property type="molecule type" value="Genomic_DNA"/>
</dbReference>
<dbReference type="AlphaFoldDB" id="A0A2I1HEQ6"/>
<keyword evidence="1" id="KW-0812">Transmembrane</keyword>
<protein>
    <submittedName>
        <fullName evidence="2">Uncharacterized protein</fullName>
    </submittedName>
</protein>
<gene>
    <name evidence="2" type="ORF">RhiirA4_428939</name>
</gene>
<accession>A0A2I1HEQ6</accession>
<dbReference type="Proteomes" id="UP000234323">
    <property type="component" value="Unassembled WGS sequence"/>
</dbReference>
<proteinExistence type="predicted"/>